<dbReference type="RefSeq" id="WP_308134037.1">
    <property type="nucleotide sequence ID" value="NZ_CP133197.1"/>
</dbReference>
<keyword evidence="4" id="KW-1185">Reference proteome</keyword>
<gene>
    <name evidence="2" type="ORF">RCC75_05235</name>
    <name evidence="3" type="ORF">RCG00_20345</name>
</gene>
<proteinExistence type="predicted"/>
<sequence length="182" mass="19093">MNFPSLLLCAAFSVLAAGCSTSPQYACGSPQGGQCQSVTDAYLAALGKKLKAVTGANRSSSPTLPSETPETNAHVTQYIPAGIAIRSLPQVMRVWIAPWEDNNGVFHDQSYSYFVADAGEWTLRANTDQSLANGYKALARPTDKQPVTAATPEAGKAGSVIAKPTMTSAEAEAQAFDFMEGG</sequence>
<dbReference type="AlphaFoldDB" id="A0AA51MLJ1"/>
<evidence type="ECO:0000313" key="4">
    <source>
        <dbReference type="Proteomes" id="UP001223336"/>
    </source>
</evidence>
<protein>
    <submittedName>
        <fullName evidence="3">TraV family lipoprotein</fullName>
    </submittedName>
</protein>
<dbReference type="Pfam" id="PF09676">
    <property type="entry name" value="TraV"/>
    <property type="match status" value="1"/>
</dbReference>
<dbReference type="Proteomes" id="UP001223336">
    <property type="component" value="Unassembled WGS sequence"/>
</dbReference>
<accession>A0AA51MLJ1</accession>
<name>A0AA51MLJ1_9GAMM</name>
<evidence type="ECO:0000256" key="1">
    <source>
        <dbReference type="SAM" id="SignalP"/>
    </source>
</evidence>
<evidence type="ECO:0000313" key="2">
    <source>
        <dbReference type="EMBL" id="MDQ5767919.1"/>
    </source>
</evidence>
<dbReference type="InterPro" id="IPR014118">
    <property type="entry name" value="T4SS_TraV"/>
</dbReference>
<keyword evidence="1" id="KW-0732">Signal</keyword>
<dbReference type="EMBL" id="JAVFKN010000004">
    <property type="protein sequence ID" value="MDQ5767919.1"/>
    <property type="molecule type" value="Genomic_DNA"/>
</dbReference>
<reference evidence="3 4" key="1">
    <citation type="submission" date="2023-08" db="EMBL/GenBank/DDBJ databases">
        <title>New molecular markers tilS and rpoB for phylogenetic and monitoring studies of the genus Thiothrix biodiversity.</title>
        <authorList>
            <person name="Ravin N.V."/>
            <person name="Smolyakov D."/>
            <person name="Markov N.D."/>
            <person name="Beletsky A.V."/>
            <person name="Mardanov A.V."/>
            <person name="Rudenko T.S."/>
            <person name="Grabovich M.Y."/>
        </authorList>
    </citation>
    <scope>NUCLEOTIDE SEQUENCE</scope>
    <source>
        <strain evidence="3">DNT52</strain>
        <strain evidence="2 4">H33</strain>
    </source>
</reference>
<organism evidence="3">
    <name type="scientific">Thiothrix subterranea</name>
    <dbReference type="NCBI Taxonomy" id="2735563"/>
    <lineage>
        <taxon>Bacteria</taxon>
        <taxon>Pseudomonadati</taxon>
        <taxon>Pseudomonadota</taxon>
        <taxon>Gammaproteobacteria</taxon>
        <taxon>Thiotrichales</taxon>
        <taxon>Thiotrichaceae</taxon>
        <taxon>Thiothrix</taxon>
    </lineage>
</organism>
<feature type="signal peptide" evidence="1">
    <location>
        <begin position="1"/>
        <end position="16"/>
    </location>
</feature>
<evidence type="ECO:0000313" key="3">
    <source>
        <dbReference type="EMBL" id="WML86622.1"/>
    </source>
</evidence>
<keyword evidence="3" id="KW-0449">Lipoprotein</keyword>
<dbReference type="Proteomes" id="UP001229862">
    <property type="component" value="Chromosome"/>
</dbReference>
<dbReference type="EMBL" id="CP133217">
    <property type="protein sequence ID" value="WML86622.1"/>
    <property type="molecule type" value="Genomic_DNA"/>
</dbReference>
<feature type="chain" id="PRO_5041300911" evidence="1">
    <location>
        <begin position="17"/>
        <end position="182"/>
    </location>
</feature>